<dbReference type="EMBL" id="JBJKFK010005073">
    <property type="protein sequence ID" value="KAL3308538.1"/>
    <property type="molecule type" value="Genomic_DNA"/>
</dbReference>
<proteinExistence type="predicted"/>
<sequence length="64" mass="7127">MNEEVRPATPTIHEEPRPPIRPPTPADNEDEHSLLDADEELQPARPVPCFPQSVIPQPGAQDRP</sequence>
<feature type="region of interest" description="Disordered" evidence="1">
    <location>
        <begin position="1"/>
        <end position="64"/>
    </location>
</feature>
<protein>
    <submittedName>
        <fullName evidence="2">Uncharacterized protein</fullName>
    </submittedName>
</protein>
<dbReference type="Proteomes" id="UP001626550">
    <property type="component" value="Unassembled WGS sequence"/>
</dbReference>
<accession>A0ABD2PND8</accession>
<reference evidence="2 3" key="1">
    <citation type="submission" date="2024-11" db="EMBL/GenBank/DDBJ databases">
        <title>Adaptive evolution of stress response genes in parasites aligns with host niche diversity.</title>
        <authorList>
            <person name="Hahn C."/>
            <person name="Resl P."/>
        </authorList>
    </citation>
    <scope>NUCLEOTIDE SEQUENCE [LARGE SCALE GENOMIC DNA]</scope>
    <source>
        <strain evidence="2">EGGRZ-B1_66</strain>
        <tissue evidence="2">Body</tissue>
    </source>
</reference>
<keyword evidence="3" id="KW-1185">Reference proteome</keyword>
<gene>
    <name evidence="2" type="ORF">Ciccas_012928</name>
</gene>
<evidence type="ECO:0000256" key="1">
    <source>
        <dbReference type="SAM" id="MobiDB-lite"/>
    </source>
</evidence>
<feature type="non-terminal residue" evidence="2">
    <location>
        <position position="64"/>
    </location>
</feature>
<evidence type="ECO:0000313" key="2">
    <source>
        <dbReference type="EMBL" id="KAL3308538.1"/>
    </source>
</evidence>
<feature type="compositionally biased region" description="Basic and acidic residues" evidence="1">
    <location>
        <begin position="1"/>
        <end position="18"/>
    </location>
</feature>
<dbReference type="AlphaFoldDB" id="A0ABD2PND8"/>
<evidence type="ECO:0000313" key="3">
    <source>
        <dbReference type="Proteomes" id="UP001626550"/>
    </source>
</evidence>
<name>A0ABD2PND8_9PLAT</name>
<comment type="caution">
    <text evidence="2">The sequence shown here is derived from an EMBL/GenBank/DDBJ whole genome shotgun (WGS) entry which is preliminary data.</text>
</comment>
<organism evidence="2 3">
    <name type="scientific">Cichlidogyrus casuarinus</name>
    <dbReference type="NCBI Taxonomy" id="1844966"/>
    <lineage>
        <taxon>Eukaryota</taxon>
        <taxon>Metazoa</taxon>
        <taxon>Spiralia</taxon>
        <taxon>Lophotrochozoa</taxon>
        <taxon>Platyhelminthes</taxon>
        <taxon>Monogenea</taxon>
        <taxon>Monopisthocotylea</taxon>
        <taxon>Dactylogyridea</taxon>
        <taxon>Ancyrocephalidae</taxon>
        <taxon>Cichlidogyrus</taxon>
    </lineage>
</organism>